<feature type="region of interest" description="Disordered" evidence="1">
    <location>
        <begin position="357"/>
        <end position="419"/>
    </location>
</feature>
<dbReference type="PANTHER" id="PTHR34883">
    <property type="entry name" value="SERINE-RICH PROTEIN, PUTATIVE-RELATED-RELATED"/>
    <property type="match status" value="1"/>
</dbReference>
<dbReference type="Proteomes" id="UP000054279">
    <property type="component" value="Unassembled WGS sequence"/>
</dbReference>
<dbReference type="CDD" id="cd00920">
    <property type="entry name" value="Cupredoxin"/>
    <property type="match status" value="1"/>
</dbReference>
<keyword evidence="2" id="KW-0812">Transmembrane</keyword>
<accession>A0A0C9VJV7</accession>
<dbReference type="SUPFAM" id="SSF49503">
    <property type="entry name" value="Cupredoxins"/>
    <property type="match status" value="1"/>
</dbReference>
<sequence length="419" mass="43939">MAYSVVTLLLVSSIFFCIAWCQETIFVNVGDAGSFFTPQVIVARQGDMVSFKWTGAFHSITQSSFENPCTPLEGGFDSGVTGNVNGQPSIDPVWNLTITDDTQPIWFFCKVTHPLPHCTTGMVGAINANVQAGANESFDVFLASAKALTTVPAISSGLPPALTGIGAVAFATPIPSINHTNATTTTTHSSSTSTSSQPATSTSLAPSTTASSGLSSGVKAGIGGGIAGAVVLTALVLLLFMQFRRAAKYRKEAERGSGDIFREKPTPLMPEYAHPLSSYERYNVRPPRAPGSASGISVPESIDPESTTSASAVNVKELAAEIVKNIRGAATNGMPMPGLDAVPEHIIQDSIARGVGTSTSYASQDTSSRNGDSTRSMVTSPQTRQLPIPPPQRPPPSSMHNNRRASMETLPAYVSHHDG</sequence>
<keyword evidence="2" id="KW-1133">Transmembrane helix</keyword>
<dbReference type="HOGENOM" id="CLU_655816_0_0_1"/>
<keyword evidence="3" id="KW-0732">Signal</keyword>
<feature type="region of interest" description="Disordered" evidence="1">
    <location>
        <begin position="180"/>
        <end position="210"/>
    </location>
</feature>
<evidence type="ECO:0008006" key="6">
    <source>
        <dbReference type="Google" id="ProtNLM"/>
    </source>
</evidence>
<feature type="compositionally biased region" description="Polar residues" evidence="1">
    <location>
        <begin position="357"/>
        <end position="379"/>
    </location>
</feature>
<name>A0A0C9VJV7_SPHS4</name>
<dbReference type="PANTHER" id="PTHR34883:SF15">
    <property type="entry name" value="EXTRACELLULAR SERINE-RICH PROTEIN"/>
    <property type="match status" value="1"/>
</dbReference>
<keyword evidence="5" id="KW-1185">Reference proteome</keyword>
<organism evidence="4 5">
    <name type="scientific">Sphaerobolus stellatus (strain SS14)</name>
    <dbReference type="NCBI Taxonomy" id="990650"/>
    <lineage>
        <taxon>Eukaryota</taxon>
        <taxon>Fungi</taxon>
        <taxon>Dikarya</taxon>
        <taxon>Basidiomycota</taxon>
        <taxon>Agaricomycotina</taxon>
        <taxon>Agaricomycetes</taxon>
        <taxon>Phallomycetidae</taxon>
        <taxon>Geastrales</taxon>
        <taxon>Sphaerobolaceae</taxon>
        <taxon>Sphaerobolus</taxon>
    </lineage>
</organism>
<protein>
    <recommendedName>
        <fullName evidence="6">Extracellular serine-rich protein</fullName>
    </recommendedName>
</protein>
<dbReference type="OrthoDB" id="1921208at2759"/>
<evidence type="ECO:0000313" key="5">
    <source>
        <dbReference type="Proteomes" id="UP000054279"/>
    </source>
</evidence>
<reference evidence="4 5" key="1">
    <citation type="submission" date="2014-06" db="EMBL/GenBank/DDBJ databases">
        <title>Evolutionary Origins and Diversification of the Mycorrhizal Mutualists.</title>
        <authorList>
            <consortium name="DOE Joint Genome Institute"/>
            <consortium name="Mycorrhizal Genomics Consortium"/>
            <person name="Kohler A."/>
            <person name="Kuo A."/>
            <person name="Nagy L.G."/>
            <person name="Floudas D."/>
            <person name="Copeland A."/>
            <person name="Barry K.W."/>
            <person name="Cichocki N."/>
            <person name="Veneault-Fourrey C."/>
            <person name="LaButti K."/>
            <person name="Lindquist E.A."/>
            <person name="Lipzen A."/>
            <person name="Lundell T."/>
            <person name="Morin E."/>
            <person name="Murat C."/>
            <person name="Riley R."/>
            <person name="Ohm R."/>
            <person name="Sun H."/>
            <person name="Tunlid A."/>
            <person name="Henrissat B."/>
            <person name="Grigoriev I.V."/>
            <person name="Hibbett D.S."/>
            <person name="Martin F."/>
        </authorList>
    </citation>
    <scope>NUCLEOTIDE SEQUENCE [LARGE SCALE GENOMIC DNA]</scope>
    <source>
        <strain evidence="4 5">SS14</strain>
    </source>
</reference>
<dbReference type="InterPro" id="IPR052953">
    <property type="entry name" value="Ser-rich/MCO-related"/>
</dbReference>
<evidence type="ECO:0000313" key="4">
    <source>
        <dbReference type="EMBL" id="KIJ41892.1"/>
    </source>
</evidence>
<feature type="compositionally biased region" description="Pro residues" evidence="1">
    <location>
        <begin position="387"/>
        <end position="397"/>
    </location>
</feature>
<feature type="chain" id="PRO_5002221715" description="Extracellular serine-rich protein" evidence="3">
    <location>
        <begin position="22"/>
        <end position="419"/>
    </location>
</feature>
<feature type="transmembrane region" description="Helical" evidence="2">
    <location>
        <begin position="220"/>
        <end position="241"/>
    </location>
</feature>
<dbReference type="AlphaFoldDB" id="A0A0C9VJV7"/>
<dbReference type="Gene3D" id="2.60.40.420">
    <property type="entry name" value="Cupredoxins - blue copper proteins"/>
    <property type="match status" value="1"/>
</dbReference>
<gene>
    <name evidence="4" type="ORF">M422DRAFT_780130</name>
</gene>
<feature type="signal peptide" evidence="3">
    <location>
        <begin position="1"/>
        <end position="21"/>
    </location>
</feature>
<evidence type="ECO:0000256" key="2">
    <source>
        <dbReference type="SAM" id="Phobius"/>
    </source>
</evidence>
<dbReference type="InterPro" id="IPR008972">
    <property type="entry name" value="Cupredoxin"/>
</dbReference>
<proteinExistence type="predicted"/>
<feature type="region of interest" description="Disordered" evidence="1">
    <location>
        <begin position="290"/>
        <end position="309"/>
    </location>
</feature>
<dbReference type="EMBL" id="KN837133">
    <property type="protein sequence ID" value="KIJ41892.1"/>
    <property type="molecule type" value="Genomic_DNA"/>
</dbReference>
<evidence type="ECO:0000256" key="3">
    <source>
        <dbReference type="SAM" id="SignalP"/>
    </source>
</evidence>
<keyword evidence="2" id="KW-0472">Membrane</keyword>
<evidence type="ECO:0000256" key="1">
    <source>
        <dbReference type="SAM" id="MobiDB-lite"/>
    </source>
</evidence>